<sequence length="73" mass="7894">MNPSLFLSSMSRIGSIMLANSWSVNSLVVPCGVGCWPPWLARCLLSSTCQWIRDLMSSSPSSLLLSSLSCSLK</sequence>
<evidence type="ECO:0000313" key="1">
    <source>
        <dbReference type="EMBL" id="MXU83089.1"/>
    </source>
</evidence>
<organism evidence="1">
    <name type="scientific">Ixodes ricinus</name>
    <name type="common">Common tick</name>
    <name type="synonym">Acarus ricinus</name>
    <dbReference type="NCBI Taxonomy" id="34613"/>
    <lineage>
        <taxon>Eukaryota</taxon>
        <taxon>Metazoa</taxon>
        <taxon>Ecdysozoa</taxon>
        <taxon>Arthropoda</taxon>
        <taxon>Chelicerata</taxon>
        <taxon>Arachnida</taxon>
        <taxon>Acari</taxon>
        <taxon>Parasitiformes</taxon>
        <taxon>Ixodida</taxon>
        <taxon>Ixodoidea</taxon>
        <taxon>Ixodidae</taxon>
        <taxon>Ixodinae</taxon>
        <taxon>Ixodes</taxon>
    </lineage>
</organism>
<protein>
    <submittedName>
        <fullName evidence="1">Uncharacterized protein</fullName>
    </submittedName>
</protein>
<dbReference type="AlphaFoldDB" id="A0A6B0TT16"/>
<reference evidence="1" key="1">
    <citation type="submission" date="2019-12" db="EMBL/GenBank/DDBJ databases">
        <title>An insight into the sialome of adult female Ixodes ricinus ticks feeding for 6 days.</title>
        <authorList>
            <person name="Perner J."/>
            <person name="Ribeiro J.M.C."/>
        </authorList>
    </citation>
    <scope>NUCLEOTIDE SEQUENCE</scope>
    <source>
        <strain evidence="1">Semi-engorged</strain>
        <tissue evidence="1">Salivary glands</tissue>
    </source>
</reference>
<proteinExistence type="predicted"/>
<dbReference type="EMBL" id="GIFC01001006">
    <property type="protein sequence ID" value="MXU83089.1"/>
    <property type="molecule type" value="Transcribed_RNA"/>
</dbReference>
<accession>A0A6B0TT16</accession>
<name>A0A6B0TT16_IXORI</name>